<dbReference type="InterPro" id="IPR041588">
    <property type="entry name" value="Integrase_H2C2"/>
</dbReference>
<dbReference type="Gene3D" id="1.10.340.70">
    <property type="match status" value="1"/>
</dbReference>
<evidence type="ECO:0000256" key="1">
    <source>
        <dbReference type="PROSITE-ProRule" id="PRU01201"/>
    </source>
</evidence>
<dbReference type="GO" id="GO:0003676">
    <property type="term" value="F:nucleic acid binding"/>
    <property type="evidence" value="ECO:0007669"/>
    <property type="project" value="InterPro"/>
</dbReference>
<evidence type="ECO:0000256" key="2">
    <source>
        <dbReference type="SAM" id="MobiDB-lite"/>
    </source>
</evidence>
<sequence>MANDLFSGKQVLNQQVRYVGTLLQPEQADKIFEDLVHLTCIRTSNKSDSVRLVLPIVFERITITLERNEKAVLNFYQSSAGNTRPSLFEGSRLCRINSRLLSASVHPPERDSHIYYTVLSAPQHGHLFLKQLDKNIESQSSRRTYLGVNSQFTQQDINSGRLFYIFRRVPDDNSIREKLENFKDGFEFRLHVPGAQRKEPSYFAVVVNTISTTNFTGIWRMGEVKLVNKDGEVSEGGILVITSKHLSLEPKTCPEYTDALQFRVKTFPKHGTLKQIGRDKQSSYQIERFVFYLYDVVEENRLIYVHDGSEFFRDEFQFQLVCAESPMDEQFQDGRTNLAKFMGEVVSQPIDGTFRLVINAINDNPPTIFAKNVIFRFNSTTVMPKGWLKVNDYDLQLSSKVPTHYSIKWAILHNYHRLNIRYPKCGYFLNVKSGQKLTNFTMYEVQQSEVAFRNQGAPLCSIVLTVNDGLFSSNVPVLLNASRPIFQAFGSSIEVTRRKDSRYPLFFEVSTNIEMAPNAIHVYLHTGSCYGSLTTENSTTPLDSFTYADILDYNIYFRVTWRYVLENQTFKDPCIFHPQRGSEMNIENQQDFIILLVTMSFGNERWQEKVRISVVPHTSAGARLLSSGGGTQRVVEFNTNLNMELGEQTTLSFKESGNQDIHFGCNEGMFRLRKTNRKSFRRASQVREITMEQEGHHSLSDASLAPLGSEDVPIRHDQPIFPANSDMLTNEQSLTPYVWSREQYSAEEYQERTNHGTPRLVYLIVTYPRNGVVISKRLNQTVQVLSSADLMDNDIFYVHHEWSDSLEDIIEDEINRNLIAYTLRTTIPINFSQNVEDRVVLRVTLSTPNSPPQIAKKPLSGSQETRLISFIINASLLHITPQNQIRLVDITPLVLEEGQAKEIKPATLDLSPIKLLRQQANARGLQSNSRIVDSRDLFSNSLLNGSSAALLYKHDGSDTTSDFVLFQSTQPRSSDRNLNRRIPNAQHQSHRSEAYTGLAMQEEADPNSYDFASKVAGIYLEMDEVLVSFDVTSMCTNIPRADTLEVRFDRMSYTESDPCIEYPIYILPVNNKHPRIIRPLLTSLPPFTDMMVRSYRDIAIPVLAGARFQLSKSNIEIVDEDTKSQELILHAIMQPHRGFLCIRHASDSIEMFSDPTKTDSSIENCRRCENPCTFRQSQVESGLVYYQADDKRLSHILLDSFSFMVQEAKPNVKKSDPPIGTLLFRVVPAELVVNITDVLLLQGQSRVSITNQHIEASLVAAGGITHISNKNASNTFLYSIHHAPLYGRICFDTVPVTRFTDQQLASGHLVYEQINQSGTSDSVTLIVSLGNFIESDKDTLLLFAKELPDVSLQNPNDAIANADLKVYAVAELRVRVKPLIDTNVVQLTPGQTTLINSSIIQAGELWEFISQQNKIETGSHTTYIPTLTLPTAPYSKLGRFRIRDQLFVNSGHPEEALMPSVNITLETIEMNAVQFEAYANEFTQQGLEEILPYTLTIGPGVQPASGSLRLRIVRGTQVDAQGSQSVKTSFGSLDAAKTNSISSSWEITISTAVIGSAVGFSLLSLGLFAAFVLCIYRRRKHDRTSVKTHRTHQPAPKIIFQRCPPFNRWPSIELTDTAHTRVSPETFDQNNNCPQGNDDIAEELKSRLSIIQDSSDAVSPCHCDFSGAVIYLTPATPNSMQQVTKSIQSCQVFDPNNPNYFVLPGTYEQSSQDIHHSSISKLKSIPSVTHTSSHNTSPISLQVGDYQCPCERLEDEYNVTFNANSSACEQKLAPDKDIPYLIQIPAGAVTMASYSTSYVVLFEGKMSTFGTTVKETGSKDTETIEAAEETVAMQFASRPGSCKSLCASSRKGSVAMKALRIAQLQEYRVKREVELQRALLEAHSKTELAKIELEAEEDSPDEVWEPVALNERLAGYVKQCQTGERPLRYADDIRGPEPAISVTPASATMDLPKVELSYFDGNPCHYWRFTRQFELYIESKVQDAGQRLLYLIHYCQGDAKAAIEECVMLPPEVAYSRAREILRNLFGQPHIIARCLLESLFRFARQTTGAAKSLSDLCIKMRSCEIALTQMCYVSDLHSLAVVERIVRSLPSPLQHKWAEVADKISVSGRDPTFTDLTEFVNTRSRVARSRFGQLARDGDVRRPPVTPTSTNQAPKRDGYANFLANIRQDADGRPSACALCLQPHSISSCQQFLSMKVPDRWKCIREHNACFACLGDSHMAKDCKLVVRCGQPGCRGRHHSLLHTSQPRNKGSTSSEPEVLCALTQGSRLPARLGVIPIKLDSPAGKVTTYAFLDAGSDITLVRRDLLVKNGVRLLPTSMVIDTLGGSMGCTSEANDIRLLSMDESQSIDVDKAFVVDSLPMRAVPSIKEAARKWPHLKEVTFDELTEDDVGILIGCDVSEAHWVFDQRLGGKKQPFAVKTLLGWMLLGPMKNGTKQKVVSHCITGCSQGIQEHLQRLYNSEFADTSASNTSLSLEDQRALLIAETSAVRVSGHYQLPLPWKDNALTLPDNFQVARKRLGNLKTRLCKDRVLHGKYDKVLRAYMEKGYIERVADASTLSLNSKQWYLPHHQVINPKKPEKIRIVSDCAAKCHGVSLNDHLYQGPDLTTKLVNVMVGFRLEQVAVAADIKGMLLQVKVDPCDRDALKSLVAQANRREGNDVMCPLMSWSSCWMKLPKVVAWLLHYGQRLLIKKGRARKEALPSGVIRVSELRQARNCLIKMVQSAHFARELHQINAPVLDAKRSRNRTQNGSLQKLSPVLVDGILCVGGRLSYSNYSQSVKHPALLPNRHPITALIIRHFHEVEGHCGVAHVLASIRQRYWIIRGTGAVKRVIGACSLCRRRSAQLSKQMMAPLPPDRVEGGWCPFECVGVDYFGPFKTKRGRSQEKRYGCIFSCLKTRAVHLEMAGNLSTDSFLQCLMRFVGRRGKPTDIYSDNGTNFVGALREFRDDIKLWSLSKISDRLLTMDIQWHFNPPAASHRGGVWERIIRSVRRILLCICREQCLTDEQLNTLLIQAERILNNRPIVPLSSDSNDLEPLTPNSLLLMQCCPAVPGRDGLASRYHAGWKQVNYLAGVFWRRWIREYLPTLQMRTKWLRATQELKRGHLVLVSGEDLPREKWPLGVVDSCEASPDGLVRTLYVRTTGGVLKGDIRRVCLLEGRE</sequence>
<protein>
    <recommendedName>
        <fullName evidence="4">Integrase catalytic domain-containing protein</fullName>
    </recommendedName>
</protein>
<dbReference type="Pfam" id="PF17921">
    <property type="entry name" value="Integrase_H2C2"/>
    <property type="match status" value="1"/>
</dbReference>
<dbReference type="InterPro" id="IPR040676">
    <property type="entry name" value="DUF5641"/>
</dbReference>
<feature type="domain" description="Integrase catalytic" evidence="4">
    <location>
        <begin position="2860"/>
        <end position="3046"/>
    </location>
</feature>
<dbReference type="RefSeq" id="XP_009173762.1">
    <property type="nucleotide sequence ID" value="XM_009175498.1"/>
</dbReference>
<reference evidence="5 6" key="1">
    <citation type="submission" date="2013-11" db="EMBL/GenBank/DDBJ databases">
        <title>Opisthorchis viverrini - life in the bile duct.</title>
        <authorList>
            <person name="Young N.D."/>
            <person name="Nagarajan N."/>
            <person name="Lin S.J."/>
            <person name="Korhonen P.K."/>
            <person name="Jex A.R."/>
            <person name="Hall R.S."/>
            <person name="Safavi-Hemami H."/>
            <person name="Kaewkong W."/>
            <person name="Bertrand D."/>
            <person name="Gao S."/>
            <person name="Seet Q."/>
            <person name="Wongkham S."/>
            <person name="Teh B.T."/>
            <person name="Wongkham C."/>
            <person name="Intapan P.M."/>
            <person name="Maleewong W."/>
            <person name="Yang X."/>
            <person name="Hu M."/>
            <person name="Wang Z."/>
            <person name="Hofmann A."/>
            <person name="Sternberg P.W."/>
            <person name="Tan P."/>
            <person name="Wang J."/>
            <person name="Gasser R.B."/>
        </authorList>
    </citation>
    <scope>NUCLEOTIDE SEQUENCE [LARGE SCALE GENOMIC DNA]</scope>
</reference>
<evidence type="ECO:0000313" key="5">
    <source>
        <dbReference type="EMBL" id="KER22484.1"/>
    </source>
</evidence>
<feature type="transmembrane region" description="Helical" evidence="3">
    <location>
        <begin position="1552"/>
        <end position="1576"/>
    </location>
</feature>
<dbReference type="InterPro" id="IPR001584">
    <property type="entry name" value="Integrase_cat-core"/>
</dbReference>
<proteinExistence type="predicted"/>
<dbReference type="GO" id="GO:0015074">
    <property type="term" value="P:DNA integration"/>
    <property type="evidence" value="ECO:0007669"/>
    <property type="project" value="InterPro"/>
</dbReference>
<evidence type="ECO:0000313" key="6">
    <source>
        <dbReference type="Proteomes" id="UP000054324"/>
    </source>
</evidence>
<accession>A0A075A4Y5</accession>
<dbReference type="InterPro" id="IPR012337">
    <property type="entry name" value="RNaseH-like_sf"/>
</dbReference>
<feature type="region of interest" description="Disordered" evidence="2">
    <location>
        <begin position="2138"/>
        <end position="2157"/>
    </location>
</feature>
<feature type="transmembrane region" description="Helical" evidence="3">
    <location>
        <begin position="1780"/>
        <end position="1801"/>
    </location>
</feature>
<dbReference type="PANTHER" id="PTHR47331">
    <property type="entry name" value="PHD-TYPE DOMAIN-CONTAINING PROTEIN"/>
    <property type="match status" value="1"/>
</dbReference>
<dbReference type="STRING" id="6198.A0A075A4Y5"/>
<keyword evidence="3" id="KW-1133">Transmembrane helix</keyword>
<dbReference type="InterPro" id="IPR039005">
    <property type="entry name" value="CSPG_rpt"/>
</dbReference>
<dbReference type="GeneID" id="20323604"/>
<keyword evidence="3" id="KW-0812">Transmembrane</keyword>
<dbReference type="OrthoDB" id="430044at2759"/>
<keyword evidence="6" id="KW-1185">Reference proteome</keyword>
<dbReference type="Gene3D" id="3.30.420.10">
    <property type="entry name" value="Ribonuclease H-like superfamily/Ribonuclease H"/>
    <property type="match status" value="1"/>
</dbReference>
<evidence type="ECO:0000256" key="3">
    <source>
        <dbReference type="SAM" id="Phobius"/>
    </source>
</evidence>
<dbReference type="KEGG" id="ovi:T265_09435"/>
<keyword evidence="3" id="KW-0472">Membrane</keyword>
<gene>
    <name evidence="5" type="ORF">T265_09435</name>
</gene>
<evidence type="ECO:0000259" key="4">
    <source>
        <dbReference type="PROSITE" id="PS50994"/>
    </source>
</evidence>
<dbReference type="Pfam" id="PF18701">
    <property type="entry name" value="DUF5641"/>
    <property type="match status" value="1"/>
</dbReference>
<dbReference type="SUPFAM" id="SSF53098">
    <property type="entry name" value="Ribonuclease H-like"/>
    <property type="match status" value="1"/>
</dbReference>
<dbReference type="PROSITE" id="PS50994">
    <property type="entry name" value="INTEGRASE"/>
    <property type="match status" value="1"/>
</dbReference>
<organism evidence="5 6">
    <name type="scientific">Opisthorchis viverrini</name>
    <name type="common">Southeast Asian liver fluke</name>
    <dbReference type="NCBI Taxonomy" id="6198"/>
    <lineage>
        <taxon>Eukaryota</taxon>
        <taxon>Metazoa</taxon>
        <taxon>Spiralia</taxon>
        <taxon>Lophotrochozoa</taxon>
        <taxon>Platyhelminthes</taxon>
        <taxon>Trematoda</taxon>
        <taxon>Digenea</taxon>
        <taxon>Opisthorchiida</taxon>
        <taxon>Opisthorchiata</taxon>
        <taxon>Opisthorchiidae</taxon>
        <taxon>Opisthorchis</taxon>
    </lineage>
</organism>
<feature type="repeat" description="CSPG" evidence="1">
    <location>
        <begin position="222"/>
        <end position="321"/>
    </location>
</feature>
<dbReference type="PROSITE" id="PS51854">
    <property type="entry name" value="CSPG"/>
    <property type="match status" value="1"/>
</dbReference>
<name>A0A075A4Y5_OPIVI</name>
<dbReference type="Proteomes" id="UP000054324">
    <property type="component" value="Unassembled WGS sequence"/>
</dbReference>
<dbReference type="EMBL" id="KL596896">
    <property type="protein sequence ID" value="KER22484.1"/>
    <property type="molecule type" value="Genomic_DNA"/>
</dbReference>
<dbReference type="CTD" id="20323604"/>
<dbReference type="InterPro" id="IPR036397">
    <property type="entry name" value="RNaseH_sf"/>
</dbReference>